<dbReference type="PATRIC" id="fig|483937.3.peg.5216"/>
<dbReference type="InterPro" id="IPR014001">
    <property type="entry name" value="Helicase_ATP-bd"/>
</dbReference>
<dbReference type="NCBIfam" id="NF041067">
    <property type="entry name" value="DpdJ"/>
    <property type="match status" value="1"/>
</dbReference>
<dbReference type="PANTHER" id="PTHR47962">
    <property type="entry name" value="ATP-DEPENDENT HELICASE LHR-RELATED-RELATED"/>
    <property type="match status" value="1"/>
</dbReference>
<dbReference type="PROSITE" id="PS51194">
    <property type="entry name" value="HELICASE_CTER"/>
    <property type="match status" value="1"/>
</dbReference>
<dbReference type="InterPro" id="IPR052511">
    <property type="entry name" value="ATP-dep_Helicase"/>
</dbReference>
<dbReference type="Gene3D" id="3.40.50.300">
    <property type="entry name" value="P-loop containing nucleotide triphosphate hydrolases"/>
    <property type="match status" value="3"/>
</dbReference>
<feature type="domain" description="Helicase C-terminal" evidence="4">
    <location>
        <begin position="509"/>
        <end position="663"/>
    </location>
</feature>
<comment type="caution">
    <text evidence="5">The sequence shown here is derived from an EMBL/GenBank/DDBJ whole genome shotgun (WGS) entry which is preliminary data.</text>
</comment>
<dbReference type="PROSITE" id="PS51192">
    <property type="entry name" value="HELICASE_ATP_BIND_1"/>
    <property type="match status" value="1"/>
</dbReference>
<gene>
    <name evidence="5" type="ORF">AMQ84_26080</name>
</gene>
<dbReference type="InterPro" id="IPR027417">
    <property type="entry name" value="P-loop_NTPase"/>
</dbReference>
<reference evidence="5 6" key="1">
    <citation type="submission" date="2015-08" db="EMBL/GenBank/DDBJ databases">
        <title>Genomes of Paenibacillus riograndensis.</title>
        <authorList>
            <person name="Sant'Anna F.H."/>
            <person name="Souza R."/>
            <person name="Ambrosini A."/>
            <person name="Bach E."/>
            <person name="Fernandes G."/>
            <person name="Balsanelli E."/>
            <person name="Baura V.A."/>
            <person name="Pedrosa F.O."/>
            <person name="Souza E.M."/>
            <person name="Passaglia L."/>
        </authorList>
    </citation>
    <scope>NUCLEOTIDE SEQUENCE [LARGE SCALE GENOMIC DNA]</scope>
    <source>
        <strain evidence="5 6">CAS34</strain>
    </source>
</reference>
<dbReference type="GO" id="GO:0003677">
    <property type="term" value="F:DNA binding"/>
    <property type="evidence" value="ECO:0007669"/>
    <property type="project" value="TreeGrafter"/>
</dbReference>
<dbReference type="Pfam" id="PF00270">
    <property type="entry name" value="DEAD"/>
    <property type="match status" value="1"/>
</dbReference>
<protein>
    <recommendedName>
        <fullName evidence="7">DEAD/DEAH box helicase</fullName>
    </recommendedName>
</protein>
<evidence type="ECO:0008006" key="7">
    <source>
        <dbReference type="Google" id="ProtNLM"/>
    </source>
</evidence>
<dbReference type="EMBL" id="LIRB01000145">
    <property type="protein sequence ID" value="KWX72154.1"/>
    <property type="molecule type" value="Genomic_DNA"/>
</dbReference>
<evidence type="ECO:0000259" key="3">
    <source>
        <dbReference type="PROSITE" id="PS51192"/>
    </source>
</evidence>
<dbReference type="InterPro" id="IPR001650">
    <property type="entry name" value="Helicase_C-like"/>
</dbReference>
<organism evidence="5 6">
    <name type="scientific">Paenibacillus riograndensis</name>
    <dbReference type="NCBI Taxonomy" id="483937"/>
    <lineage>
        <taxon>Bacteria</taxon>
        <taxon>Bacillati</taxon>
        <taxon>Bacillota</taxon>
        <taxon>Bacilli</taxon>
        <taxon>Bacillales</taxon>
        <taxon>Paenibacillaceae</taxon>
        <taxon>Paenibacillus</taxon>
        <taxon>Paenibacillus sonchi group</taxon>
    </lineage>
</organism>
<evidence type="ECO:0000313" key="5">
    <source>
        <dbReference type="EMBL" id="KWX72154.1"/>
    </source>
</evidence>
<dbReference type="InterPro" id="IPR011545">
    <property type="entry name" value="DEAD/DEAH_box_helicase_dom"/>
</dbReference>
<dbReference type="PANTHER" id="PTHR47962:SF5">
    <property type="entry name" value="ATP-DEPENDENT HELICASE LHR-RELATED"/>
    <property type="match status" value="1"/>
</dbReference>
<evidence type="ECO:0000256" key="2">
    <source>
        <dbReference type="ARBA" id="ARBA00022840"/>
    </source>
</evidence>
<feature type="domain" description="Helicase ATP-binding" evidence="3">
    <location>
        <begin position="170"/>
        <end position="423"/>
    </location>
</feature>
<keyword evidence="6" id="KW-1185">Reference proteome</keyword>
<dbReference type="OrthoDB" id="9774462at2"/>
<evidence type="ECO:0000313" key="6">
    <source>
        <dbReference type="Proteomes" id="UP000070475"/>
    </source>
</evidence>
<keyword evidence="1" id="KW-0547">Nucleotide-binding</keyword>
<dbReference type="SUPFAM" id="SSF52540">
    <property type="entry name" value="P-loop containing nucleoside triphosphate hydrolases"/>
    <property type="match status" value="2"/>
</dbReference>
<evidence type="ECO:0000259" key="4">
    <source>
        <dbReference type="PROSITE" id="PS51194"/>
    </source>
</evidence>
<evidence type="ECO:0000256" key="1">
    <source>
        <dbReference type="ARBA" id="ARBA00022741"/>
    </source>
</evidence>
<proteinExistence type="predicted"/>
<dbReference type="GO" id="GO:0005524">
    <property type="term" value="F:ATP binding"/>
    <property type="evidence" value="ECO:0007669"/>
    <property type="project" value="UniProtKB-KW"/>
</dbReference>
<name>A0A132TLI7_9BACL</name>
<dbReference type="SMART" id="SM00487">
    <property type="entry name" value="DEXDc"/>
    <property type="match status" value="1"/>
</dbReference>
<sequence length="1524" mass="174424">MDWKQLFLNELEAEEAKYLSWGYVEGYFTDEELTSLAESFIERHEIHDLSAEELINVLLEDMHISMLPSRDGEVWRTRMAETVRLIARLRQWFPTKAWQSSPTLVADFRFQERLRIYPKRHIKAQSLIDTTKGLLNSLEVDVLRYFLEGKGSDYKLSDFQQEAALQMFKDLQDEQSRGFIVTAGTGTGKTLSFYLPALTWIVARIDITNWIKAVALYPRNELLKDQFMDTFKEVLELNKMKSLERPISIGAVFGDTPTNQNQVKSKWKMTSQGYVCPFLKCPCCKSDLIWSKSDHDSNLERLICLKRECNTVIEGEVLPLTRNKMRRNPPDILFTTTEMMNRYMSDLNYGPLIGIGTSQPPRIVLLDEVHTYTGTHGAQVALLLRRWQHALGGVPLQFVGLSATLRDSGDFFSQLTGLARSKVAEVDSSYGESEEKGKEYQLLLRGDPASGTSLLSTTIQTAMLLRRMLDRTLQDGNGTTFGSKLFLFTDDLDVTNRLFHTLLDAEARDTNQNNYPIKLDRDPLAALRSHNNDEAKQRMQNGQSWLFAEDIGHDLGQSLIVGRTSSQDTGVDPKAEVIIASPSLEVGFNDKLVGAVIQHKAPRDLASFVQRKGRAGRDPDMRPWMVTVLSDFGRDRYMYQSYETLFQPVLERQELPIMNRYVLRIQAVFAFMDWIAYELRHKKFIVGSLWQIFAQPLDHSYPDQYQKLLRGETRKLIKKVIDDSSIRGRMETYIRKALSITQQDIRAILWDPPRSLMLEVLPTLLRRLETNWGVVGDSRAKETHISNHPLPEFVPSTLFSELSLPEVSIVLPSDKVEDQSMDILQALNTFAPGRVSRRFGIDHSRESHWIAPPTLKPSEAGESSELMISTFCNEDEYRILGLFSYINKDGSVVELPVIRPWKLKPAQSSFNVDTKSNAHLVWKSQIFPSVQAFIENEEKILSDDGEYGRDVEVPTGLYWSSLLKDIRFFTHDTFSAVTVRRFAIGSEASVRLVTQSDPVQLSIRFGLEPGKSAALGFVQQVDGIRFELMNVPDTIISSADLSTAKLRSFRTMYFQHSVMNDPCLMEQGNMFVLERMAEIYLSALLQIALIYDLSLAEACDYIHSNDFPRIMNNVMHVIFQVLEKEEISDIEEEAHYQRAHLKLKALFEIPLIGERLKSLAVVLWSEETEDWKEWAKNRWIATLGEAILAACLEIAGPHRNGELLLDIGGGPQRQDDGSWFDKAQEIWVTETIEGGSGIIEEIIKQYQRDPRRFFRLIESSLTPSDAEIVHSELSRIIKETQINEELQSQLYEFRNANGYKETTKAVDGIKKVMERSGILVTHPVMNGLFNRLLRPGSNQQTDCFMFELLQLWEREESRLGIEMDARVFAYVSSVDSGKLANLISALDYIDPRASDDVNWRFNVIYGMIWPRGSQIRRKALESYNPFKSPVPTDRELLLDTVKLHKRVEYCTPNWRDLMIEFLISYGSVQLLVPQDNKLEINDIILSLTAAPLDLGFLHSYPRVEGITRDNGRFIIHFEIREALL</sequence>
<dbReference type="GO" id="GO:0016887">
    <property type="term" value="F:ATP hydrolysis activity"/>
    <property type="evidence" value="ECO:0007669"/>
    <property type="project" value="TreeGrafter"/>
</dbReference>
<dbReference type="RefSeq" id="WP_060862737.1">
    <property type="nucleotide sequence ID" value="NZ_LIRB01000145.1"/>
</dbReference>
<dbReference type="Proteomes" id="UP000070475">
    <property type="component" value="Unassembled WGS sequence"/>
</dbReference>
<accession>A0A132TLI7</accession>
<keyword evidence="2" id="KW-0067">ATP-binding</keyword>